<dbReference type="Proteomes" id="UP001218423">
    <property type="component" value="Plasmid pAC1520"/>
</dbReference>
<organism evidence="1 2">
    <name type="scientific">Aeromonas caviae</name>
    <name type="common">Aeromonas punctata</name>
    <dbReference type="NCBI Taxonomy" id="648"/>
    <lineage>
        <taxon>Bacteria</taxon>
        <taxon>Pseudomonadati</taxon>
        <taxon>Pseudomonadota</taxon>
        <taxon>Gammaproteobacteria</taxon>
        <taxon>Aeromonadales</taxon>
        <taxon>Aeromonadaceae</taxon>
        <taxon>Aeromonas</taxon>
    </lineage>
</organism>
<name>A0AAJ5ZFN3_AERCA</name>
<gene>
    <name evidence="1" type="ORF">P5S46_22080</name>
</gene>
<dbReference type="AlphaFoldDB" id="A0AAJ5ZFN3"/>
<proteinExistence type="predicted"/>
<evidence type="ECO:0000313" key="2">
    <source>
        <dbReference type="Proteomes" id="UP001218423"/>
    </source>
</evidence>
<protein>
    <submittedName>
        <fullName evidence="1">Uncharacterized protein</fullName>
    </submittedName>
</protein>
<dbReference type="EMBL" id="CP120943">
    <property type="protein sequence ID" value="WFG00187.1"/>
    <property type="molecule type" value="Genomic_DNA"/>
</dbReference>
<evidence type="ECO:0000313" key="1">
    <source>
        <dbReference type="EMBL" id="WFG00187.1"/>
    </source>
</evidence>
<keyword evidence="1" id="KW-0614">Plasmid</keyword>
<sequence length="135" mass="14564">MITLGNINSLSERIQKIATLVHGSIQIDDQGIDIECGVKNHNAPSRMSFNYQELIHGDGTNEVSIRSSCSAPGDQGDSWLLELEVGEQLDAVTEPEITIKKSEYHGFPVTPEDALSSINELVSEALAQITGAQVS</sequence>
<dbReference type="RefSeq" id="WP_128341330.1">
    <property type="nucleotide sequence ID" value="NZ_CAWOMG010000111.1"/>
</dbReference>
<geneLocation type="plasmid" evidence="1 2">
    <name>pAC1520</name>
</geneLocation>
<accession>A0AAJ5ZFN3</accession>
<reference evidence="1" key="1">
    <citation type="submission" date="2023-03" db="EMBL/GenBank/DDBJ databases">
        <title>Aeromonas caviae strain AC1520.</title>
        <authorList>
            <person name="Xie T."/>
            <person name="Zhang Q."/>
            <person name="Deng J."/>
            <person name="Li X."/>
        </authorList>
    </citation>
    <scope>NUCLEOTIDE SEQUENCE</scope>
    <source>
        <strain evidence="1">AC1520</strain>
        <plasmid evidence="1">pAC1520</plasmid>
    </source>
</reference>